<feature type="non-terminal residue" evidence="2">
    <location>
        <position position="113"/>
    </location>
</feature>
<evidence type="ECO:0000259" key="1">
    <source>
        <dbReference type="PROSITE" id="PS50011"/>
    </source>
</evidence>
<dbReference type="InterPro" id="IPR000719">
    <property type="entry name" value="Prot_kinase_dom"/>
</dbReference>
<sequence>MAPEQYNGLPYDGRQIDAWSLGASIYTTLNGDVLFEAPDSNDSLFRIFMEEGTFPPNEDEDIDGMDQETKNVIISLMSPVETRWSLEILLRSEWMNDPHSYTPSFPILPKWRA</sequence>
<dbReference type="PROSITE" id="PS50011">
    <property type="entry name" value="PROTEIN_KINASE_DOM"/>
    <property type="match status" value="1"/>
</dbReference>
<dbReference type="SUPFAM" id="SSF56112">
    <property type="entry name" value="Protein kinase-like (PK-like)"/>
    <property type="match status" value="1"/>
</dbReference>
<evidence type="ECO:0000313" key="3">
    <source>
        <dbReference type="Proteomes" id="UP001177023"/>
    </source>
</evidence>
<comment type="caution">
    <text evidence="2">The sequence shown here is derived from an EMBL/GenBank/DDBJ whole genome shotgun (WGS) entry which is preliminary data.</text>
</comment>
<dbReference type="GO" id="GO:0004672">
    <property type="term" value="F:protein kinase activity"/>
    <property type="evidence" value="ECO:0007669"/>
    <property type="project" value="InterPro"/>
</dbReference>
<gene>
    <name evidence="2" type="ORF">MSPICULIGERA_LOCUS4244</name>
</gene>
<accession>A0AA36FUL7</accession>
<keyword evidence="3" id="KW-1185">Reference proteome</keyword>
<proteinExistence type="predicted"/>
<name>A0AA36FUL7_9BILA</name>
<dbReference type="InterPro" id="IPR011009">
    <property type="entry name" value="Kinase-like_dom_sf"/>
</dbReference>
<evidence type="ECO:0000313" key="2">
    <source>
        <dbReference type="EMBL" id="CAJ0565611.1"/>
    </source>
</evidence>
<protein>
    <recommendedName>
        <fullName evidence="1">Protein kinase domain-containing protein</fullName>
    </recommendedName>
</protein>
<dbReference type="EMBL" id="CATQJA010001078">
    <property type="protein sequence ID" value="CAJ0565611.1"/>
    <property type="molecule type" value="Genomic_DNA"/>
</dbReference>
<dbReference type="Gene3D" id="1.10.510.10">
    <property type="entry name" value="Transferase(Phosphotransferase) domain 1"/>
    <property type="match status" value="1"/>
</dbReference>
<dbReference type="Proteomes" id="UP001177023">
    <property type="component" value="Unassembled WGS sequence"/>
</dbReference>
<reference evidence="2" key="1">
    <citation type="submission" date="2023-06" db="EMBL/GenBank/DDBJ databases">
        <authorList>
            <person name="Delattre M."/>
        </authorList>
    </citation>
    <scope>NUCLEOTIDE SEQUENCE</scope>
    <source>
        <strain evidence="2">AF72</strain>
    </source>
</reference>
<dbReference type="GO" id="GO:0005524">
    <property type="term" value="F:ATP binding"/>
    <property type="evidence" value="ECO:0007669"/>
    <property type="project" value="InterPro"/>
</dbReference>
<dbReference type="AlphaFoldDB" id="A0AA36FUL7"/>
<feature type="domain" description="Protein kinase" evidence="1">
    <location>
        <begin position="1"/>
        <end position="95"/>
    </location>
</feature>
<organism evidence="2 3">
    <name type="scientific">Mesorhabditis spiculigera</name>
    <dbReference type="NCBI Taxonomy" id="96644"/>
    <lineage>
        <taxon>Eukaryota</taxon>
        <taxon>Metazoa</taxon>
        <taxon>Ecdysozoa</taxon>
        <taxon>Nematoda</taxon>
        <taxon>Chromadorea</taxon>
        <taxon>Rhabditida</taxon>
        <taxon>Rhabditina</taxon>
        <taxon>Rhabditomorpha</taxon>
        <taxon>Rhabditoidea</taxon>
        <taxon>Rhabditidae</taxon>
        <taxon>Mesorhabditinae</taxon>
        <taxon>Mesorhabditis</taxon>
    </lineage>
</organism>